<comment type="caution">
    <text evidence="4">The sequence shown here is derived from an EMBL/GenBank/DDBJ whole genome shotgun (WGS) entry which is preliminary data.</text>
</comment>
<proteinExistence type="predicted"/>
<feature type="domain" description="Penicillin-binding protein transpeptidase" evidence="2">
    <location>
        <begin position="259"/>
        <end position="526"/>
    </location>
</feature>
<dbReference type="PANTHER" id="PTHR30627:SF24">
    <property type="entry name" value="PENICILLIN-BINDING PROTEIN 4B"/>
    <property type="match status" value="1"/>
</dbReference>
<dbReference type="GO" id="GO:0071555">
    <property type="term" value="P:cell wall organization"/>
    <property type="evidence" value="ECO:0007669"/>
    <property type="project" value="TreeGrafter"/>
</dbReference>
<dbReference type="Pfam" id="PF05223">
    <property type="entry name" value="MecA_N"/>
    <property type="match status" value="1"/>
</dbReference>
<dbReference type="OrthoDB" id="5241017at2"/>
<dbReference type="InterPro" id="IPR001460">
    <property type="entry name" value="PCN-bd_Tpept"/>
</dbReference>
<keyword evidence="5" id="KW-1185">Reference proteome</keyword>
<keyword evidence="1" id="KW-1133">Transmembrane helix</keyword>
<dbReference type="EMBL" id="VSFF01000011">
    <property type="protein sequence ID" value="TYC10862.1"/>
    <property type="molecule type" value="Genomic_DNA"/>
</dbReference>
<dbReference type="InterPro" id="IPR012338">
    <property type="entry name" value="Beta-lactam/transpept-like"/>
</dbReference>
<dbReference type="GO" id="GO:0005886">
    <property type="term" value="C:plasma membrane"/>
    <property type="evidence" value="ECO:0007669"/>
    <property type="project" value="TreeGrafter"/>
</dbReference>
<dbReference type="Pfam" id="PF00905">
    <property type="entry name" value="Transpeptidase"/>
    <property type="match status" value="1"/>
</dbReference>
<feature type="transmembrane region" description="Helical" evidence="1">
    <location>
        <begin position="21"/>
        <end position="44"/>
    </location>
</feature>
<dbReference type="GO" id="GO:0008658">
    <property type="term" value="F:penicillin binding"/>
    <property type="evidence" value="ECO:0007669"/>
    <property type="project" value="InterPro"/>
</dbReference>
<keyword evidence="1" id="KW-0472">Membrane</keyword>
<evidence type="ECO:0008006" key="6">
    <source>
        <dbReference type="Google" id="ProtNLM"/>
    </source>
</evidence>
<sequence length="530" mass="54297">MINIRTDGRRRTSGGGRVRSRGVKVLAVVLAVVLTTGVVAGWALRRRRDHDTAERVAARYFAAWSNGDLDRMRGLAADPPADFDAQHRALTIGLAVTSIALDPRPVVRSGPDAAHAPFTVSRSLAGHGTWTFASELRLGRVEGRWRVRWTPATLYPGLKGGGQWTVGQVRVPAVTLSDRAGRPLANEGPLAPYLAGIASRLGDEEERIVPAVVLRDGGGPPQRVKLFGTVKGRRVRTTLDRRVQAAAEKALAAAPGRAAIVAVRPSSGEVAAVADGLGGLGAFGSGYPPGSTFKVVTAGALVAEGADAGTGADCPASTVTAQRTIRNDEGHALGRTTLRDAFAASCNTTFAQLAVERLGPAKLAASARRFGFGTRITPGTDAADGGFPAPRSGAELAEAAIGQGRVLASPLLMASVAAAVADGSWRSPRLLPPDLVREGGGAVPAPRPVPGTGALRAMMRAVVTGGTAAGAGLPDGTSGKTGTAEIASGPPHAWFIGFRDGLAFAVFVETGGSGPKVAAPLAARFLAALR</sequence>
<evidence type="ECO:0000313" key="4">
    <source>
        <dbReference type="EMBL" id="TYC10862.1"/>
    </source>
</evidence>
<dbReference type="InterPro" id="IPR007887">
    <property type="entry name" value="MecA_N"/>
</dbReference>
<name>A0A5D0TZU3_9ACTN</name>
<dbReference type="SUPFAM" id="SSF56601">
    <property type="entry name" value="beta-lactamase/transpeptidase-like"/>
    <property type="match status" value="1"/>
</dbReference>
<dbReference type="SUPFAM" id="SSF54427">
    <property type="entry name" value="NTF2-like"/>
    <property type="match status" value="1"/>
</dbReference>
<evidence type="ECO:0000259" key="2">
    <source>
        <dbReference type="Pfam" id="PF00905"/>
    </source>
</evidence>
<dbReference type="Gene3D" id="3.40.710.10">
    <property type="entry name" value="DD-peptidase/beta-lactamase superfamily"/>
    <property type="match status" value="1"/>
</dbReference>
<dbReference type="GO" id="GO:0071972">
    <property type="term" value="F:peptidoglycan L,D-transpeptidase activity"/>
    <property type="evidence" value="ECO:0007669"/>
    <property type="project" value="TreeGrafter"/>
</dbReference>
<evidence type="ECO:0000259" key="3">
    <source>
        <dbReference type="Pfam" id="PF05223"/>
    </source>
</evidence>
<dbReference type="PANTHER" id="PTHR30627">
    <property type="entry name" value="PEPTIDOGLYCAN D,D-TRANSPEPTIDASE"/>
    <property type="match status" value="1"/>
</dbReference>
<protein>
    <recommendedName>
        <fullName evidence="6">Cell division protein FtsI</fullName>
    </recommendedName>
</protein>
<dbReference type="InterPro" id="IPR032710">
    <property type="entry name" value="NTF2-like_dom_sf"/>
</dbReference>
<feature type="domain" description="NTF2-like N-terminal transpeptidase" evidence="3">
    <location>
        <begin position="53"/>
        <end position="160"/>
    </location>
</feature>
<dbReference type="GO" id="GO:0046677">
    <property type="term" value="P:response to antibiotic"/>
    <property type="evidence" value="ECO:0007669"/>
    <property type="project" value="InterPro"/>
</dbReference>
<evidence type="ECO:0000256" key="1">
    <source>
        <dbReference type="SAM" id="Phobius"/>
    </source>
</evidence>
<keyword evidence="1" id="KW-0812">Transmembrane</keyword>
<dbReference type="Proteomes" id="UP000322634">
    <property type="component" value="Unassembled WGS sequence"/>
</dbReference>
<dbReference type="InterPro" id="IPR050515">
    <property type="entry name" value="Beta-lactam/transpept"/>
</dbReference>
<organism evidence="4 5">
    <name type="scientific">Actinomadura syzygii</name>
    <dbReference type="NCBI Taxonomy" id="1427538"/>
    <lineage>
        <taxon>Bacteria</taxon>
        <taxon>Bacillati</taxon>
        <taxon>Actinomycetota</taxon>
        <taxon>Actinomycetes</taxon>
        <taxon>Streptosporangiales</taxon>
        <taxon>Thermomonosporaceae</taxon>
        <taxon>Actinomadura</taxon>
    </lineage>
</organism>
<reference evidence="4 5" key="1">
    <citation type="submission" date="2019-08" db="EMBL/GenBank/DDBJ databases">
        <title>Actinomadura sp. nov. CYP1-5 isolated from mountain soil.</title>
        <authorList>
            <person name="Songsumanus A."/>
            <person name="Kuncharoen N."/>
            <person name="Kudo T."/>
            <person name="Yuki M."/>
            <person name="Igarashi Y."/>
            <person name="Tanasupawat S."/>
        </authorList>
    </citation>
    <scope>NUCLEOTIDE SEQUENCE [LARGE SCALE GENOMIC DNA]</scope>
    <source>
        <strain evidence="4 5">GKU157</strain>
    </source>
</reference>
<evidence type="ECO:0000313" key="5">
    <source>
        <dbReference type="Proteomes" id="UP000322634"/>
    </source>
</evidence>
<accession>A0A5D0TZU3</accession>
<gene>
    <name evidence="4" type="ORF">FXF65_28185</name>
</gene>
<dbReference type="AlphaFoldDB" id="A0A5D0TZU3"/>